<dbReference type="GO" id="GO:0032259">
    <property type="term" value="P:methylation"/>
    <property type="evidence" value="ECO:0007669"/>
    <property type="project" value="UniProtKB-KW"/>
</dbReference>
<evidence type="ECO:0000256" key="2">
    <source>
        <dbReference type="ARBA" id="ARBA00022692"/>
    </source>
</evidence>
<protein>
    <submittedName>
        <fullName evidence="6">Protein-S-isoprenylcysteine O-methyltransferase Ste14</fullName>
    </submittedName>
</protein>
<evidence type="ECO:0000256" key="1">
    <source>
        <dbReference type="ARBA" id="ARBA00004127"/>
    </source>
</evidence>
<comment type="subcellular location">
    <subcellularLocation>
        <location evidence="1">Endomembrane system</location>
        <topology evidence="1">Multi-pass membrane protein</topology>
    </subcellularLocation>
</comment>
<keyword evidence="3 5" id="KW-1133">Transmembrane helix</keyword>
<accession>A0A0S7C5N9</accession>
<dbReference type="GO" id="GO:0012505">
    <property type="term" value="C:endomembrane system"/>
    <property type="evidence" value="ECO:0007669"/>
    <property type="project" value="UniProtKB-SubCell"/>
</dbReference>
<keyword evidence="4 5" id="KW-0472">Membrane</keyword>
<sequence>MNLVSMIFLPLLLLLFAYLVFRILVRRVYLERGRLSVISSGLQLVVFAGYFGLGYLFNPPEWIVFWMIGSASSRELFTAGFLIVCIGLVVAFGTMFWFGIGRAFGVHQDGLKKTGPYRLSRNPQVIGGYLLVAGTSLQWPSLYAIGWILIYAVIAHWMIITEEEHLHRLFGEEYQAYCAEVPRYLRVKMRAKGTAPD</sequence>
<reference evidence="6" key="1">
    <citation type="journal article" date="2015" name="Genome Announc.">
        <title>Draft Genome Sequence of Bacteroidales Strain TBC1, a Novel Isolate from a Methanogenic Wastewater Treatment System.</title>
        <authorList>
            <person name="Tourlousse D.M."/>
            <person name="Matsuura N."/>
            <person name="Sun L."/>
            <person name="Toyonaga M."/>
            <person name="Kuroda K."/>
            <person name="Ohashi A."/>
            <person name="Cruz R."/>
            <person name="Yamaguchi T."/>
            <person name="Sekiguchi Y."/>
        </authorList>
    </citation>
    <scope>NUCLEOTIDE SEQUENCE [LARGE SCALE GENOMIC DNA]</scope>
    <source>
        <strain evidence="6">TBC1</strain>
    </source>
</reference>
<proteinExistence type="predicted"/>
<evidence type="ECO:0000256" key="4">
    <source>
        <dbReference type="ARBA" id="ARBA00023136"/>
    </source>
</evidence>
<dbReference type="EMBL" id="DF968183">
    <property type="protein sequence ID" value="GAP44456.1"/>
    <property type="molecule type" value="Genomic_DNA"/>
</dbReference>
<organism evidence="6">
    <name type="scientific">Lentimicrobium saccharophilum</name>
    <dbReference type="NCBI Taxonomy" id="1678841"/>
    <lineage>
        <taxon>Bacteria</taxon>
        <taxon>Pseudomonadati</taxon>
        <taxon>Bacteroidota</taxon>
        <taxon>Bacteroidia</taxon>
        <taxon>Bacteroidales</taxon>
        <taxon>Lentimicrobiaceae</taxon>
        <taxon>Lentimicrobium</taxon>
    </lineage>
</organism>
<evidence type="ECO:0000256" key="3">
    <source>
        <dbReference type="ARBA" id="ARBA00022989"/>
    </source>
</evidence>
<keyword evidence="6" id="KW-0489">Methyltransferase</keyword>
<dbReference type="Proteomes" id="UP000053091">
    <property type="component" value="Unassembled WGS sequence"/>
</dbReference>
<keyword evidence="2 5" id="KW-0812">Transmembrane</keyword>
<dbReference type="STRING" id="1678841.TBC1_12264"/>
<feature type="transmembrane region" description="Helical" evidence="5">
    <location>
        <begin position="77"/>
        <end position="98"/>
    </location>
</feature>
<dbReference type="OrthoDB" id="9809773at2"/>
<gene>
    <name evidence="6" type="ORF">TBC1_12264</name>
</gene>
<feature type="transmembrane region" description="Helical" evidence="5">
    <location>
        <begin position="143"/>
        <end position="160"/>
    </location>
</feature>
<feature type="transmembrane region" description="Helical" evidence="5">
    <location>
        <begin position="37"/>
        <end position="57"/>
    </location>
</feature>
<dbReference type="Gene3D" id="1.20.120.1630">
    <property type="match status" value="1"/>
</dbReference>
<dbReference type="GO" id="GO:0008168">
    <property type="term" value="F:methyltransferase activity"/>
    <property type="evidence" value="ECO:0007669"/>
    <property type="project" value="UniProtKB-KW"/>
</dbReference>
<evidence type="ECO:0000313" key="6">
    <source>
        <dbReference type="EMBL" id="GAP44456.1"/>
    </source>
</evidence>
<name>A0A0S7C5N9_9BACT</name>
<dbReference type="InterPro" id="IPR007318">
    <property type="entry name" value="Phopholipid_MeTrfase"/>
</dbReference>
<keyword evidence="6" id="KW-0808">Transferase</keyword>
<evidence type="ECO:0000256" key="5">
    <source>
        <dbReference type="SAM" id="Phobius"/>
    </source>
</evidence>
<dbReference type="Pfam" id="PF04191">
    <property type="entry name" value="PEMT"/>
    <property type="match status" value="1"/>
</dbReference>
<keyword evidence="7" id="KW-1185">Reference proteome</keyword>
<feature type="transmembrane region" description="Helical" evidence="5">
    <location>
        <begin position="6"/>
        <end position="25"/>
    </location>
</feature>
<dbReference type="AlphaFoldDB" id="A0A0S7C5N9"/>
<evidence type="ECO:0000313" key="7">
    <source>
        <dbReference type="Proteomes" id="UP000053091"/>
    </source>
</evidence>